<dbReference type="GO" id="GO:0016810">
    <property type="term" value="F:hydrolase activity, acting on carbon-nitrogen (but not peptide) bonds"/>
    <property type="evidence" value="ECO:0007669"/>
    <property type="project" value="InterPro"/>
</dbReference>
<dbReference type="SUPFAM" id="SSF51556">
    <property type="entry name" value="Metallo-dependent hydrolases"/>
    <property type="match status" value="1"/>
</dbReference>
<name>A0A845QRC3_9FIRM</name>
<comment type="caution">
    <text evidence="3">The sequence shown here is derived from an EMBL/GenBank/DDBJ whole genome shotgun (WGS) entry which is preliminary data.</text>
</comment>
<evidence type="ECO:0000259" key="2">
    <source>
        <dbReference type="Pfam" id="PF01979"/>
    </source>
</evidence>
<dbReference type="AlphaFoldDB" id="A0A845QRC3"/>
<dbReference type="PANTHER" id="PTHR43794">
    <property type="entry name" value="AMINOHYDROLASE SSNA-RELATED"/>
    <property type="match status" value="1"/>
</dbReference>
<dbReference type="Gene3D" id="3.20.20.140">
    <property type="entry name" value="Metal-dependent hydrolases"/>
    <property type="match status" value="1"/>
</dbReference>
<evidence type="ECO:0000313" key="3">
    <source>
        <dbReference type="EMBL" id="NBH62568.1"/>
    </source>
</evidence>
<dbReference type="InterPro" id="IPR050287">
    <property type="entry name" value="MTA/SAH_deaminase"/>
</dbReference>
<dbReference type="PANTHER" id="PTHR43794:SF11">
    <property type="entry name" value="AMIDOHYDROLASE-RELATED DOMAIN-CONTAINING PROTEIN"/>
    <property type="match status" value="1"/>
</dbReference>
<dbReference type="Gene3D" id="2.30.40.10">
    <property type="entry name" value="Urease, subunit C, domain 1"/>
    <property type="match status" value="1"/>
</dbReference>
<protein>
    <recommendedName>
        <fullName evidence="2">Amidohydrolase-related domain-containing protein</fullName>
    </recommendedName>
</protein>
<dbReference type="SUPFAM" id="SSF51338">
    <property type="entry name" value="Composite domain of metallo-dependent hydrolases"/>
    <property type="match status" value="2"/>
</dbReference>
<accession>A0A845QRC3</accession>
<keyword evidence="4" id="KW-1185">Reference proteome</keyword>
<dbReference type="Pfam" id="PF01979">
    <property type="entry name" value="Amidohydro_1"/>
    <property type="match status" value="1"/>
</dbReference>
<sequence>MSEIKYYKAKYIIVWDKGCHKTLENGYLGVDGDTVEGFYTQIPQGAPYEDLGNAAITPGFVNLHTHPCEVYSLKSYREDVGNPYFYEGTLYDYALVMSLGERGAFLQAKLNLAEILKSGCTTSLIYGGGYSRTEAELAGEMGMRAYVGAPVRAGDRYEERSIWYSPDGHSAVCDFDEKEGFDRIEEAEQLIRDIDGTYDGRIHGIWAPTQTMYCTPDMLKEVRKRADKMDKRITIHGAESPLEFETSIRMYGKTPVKLMADTGMLGEDVIVPHCLYITGHSSINMAGDSDLKLLGDSKTTVAHCPIAISRSGNTLQSFAKYQKYGVNMTIGTDTFPSDFIQEMRMAAVMGKIVDRTTFAVSAGDIFNAATVNGAKALGRSDLGRLEKGTKADFVVFKLDNIEMSPVRDVVKNIVYSATRHSVNRVYVGGKCVVNDGRIDGVDERELALELQEVSEGSWSRTAQHDRFKRSVDELSPLVSPKYED</sequence>
<dbReference type="InterPro" id="IPR011059">
    <property type="entry name" value="Metal-dep_hydrolase_composite"/>
</dbReference>
<dbReference type="InterPro" id="IPR006680">
    <property type="entry name" value="Amidohydro-rel"/>
</dbReference>
<evidence type="ECO:0000256" key="1">
    <source>
        <dbReference type="ARBA" id="ARBA00022801"/>
    </source>
</evidence>
<keyword evidence="1" id="KW-0378">Hydrolase</keyword>
<feature type="domain" description="Amidohydrolase-related" evidence="2">
    <location>
        <begin position="56"/>
        <end position="432"/>
    </location>
</feature>
<reference evidence="3 4" key="1">
    <citation type="submission" date="2018-08" db="EMBL/GenBank/DDBJ databases">
        <title>Murine metabolic-syndrome-specific gut microbial biobank.</title>
        <authorList>
            <person name="Liu C."/>
        </authorList>
    </citation>
    <scope>NUCLEOTIDE SEQUENCE [LARGE SCALE GENOMIC DNA]</scope>
    <source>
        <strain evidence="3 4">28</strain>
    </source>
</reference>
<gene>
    <name evidence="3" type="ORF">D0435_13005</name>
</gene>
<dbReference type="Proteomes" id="UP000446866">
    <property type="component" value="Unassembled WGS sequence"/>
</dbReference>
<evidence type="ECO:0000313" key="4">
    <source>
        <dbReference type="Proteomes" id="UP000446866"/>
    </source>
</evidence>
<proteinExistence type="predicted"/>
<dbReference type="InterPro" id="IPR032466">
    <property type="entry name" value="Metal_Hydrolase"/>
</dbReference>
<dbReference type="EMBL" id="QXWK01000028">
    <property type="protein sequence ID" value="NBH62568.1"/>
    <property type="molecule type" value="Genomic_DNA"/>
</dbReference>
<organism evidence="3 4">
    <name type="scientific">Anaerotruncus colihominis</name>
    <dbReference type="NCBI Taxonomy" id="169435"/>
    <lineage>
        <taxon>Bacteria</taxon>
        <taxon>Bacillati</taxon>
        <taxon>Bacillota</taxon>
        <taxon>Clostridia</taxon>
        <taxon>Eubacteriales</taxon>
        <taxon>Oscillospiraceae</taxon>
        <taxon>Anaerotruncus</taxon>
    </lineage>
</organism>
<dbReference type="RefSeq" id="WP_160202857.1">
    <property type="nucleotide sequence ID" value="NZ_QXWK01000028.1"/>
</dbReference>